<dbReference type="PIRSF" id="PIRSF000390">
    <property type="entry name" value="PLP_StrS"/>
    <property type="match status" value="1"/>
</dbReference>
<dbReference type="InterPro" id="IPR015422">
    <property type="entry name" value="PyrdxlP-dep_Trfase_small"/>
</dbReference>
<accession>A0AA42CIM2</accession>
<dbReference type="Gene3D" id="3.40.640.10">
    <property type="entry name" value="Type I PLP-dependent aspartate aminotransferase-like (Major domain)"/>
    <property type="match status" value="1"/>
</dbReference>
<dbReference type="AlphaFoldDB" id="A0AA42CIM2"/>
<dbReference type="PANTHER" id="PTHR30244:SF36">
    <property type="entry name" value="3-OXO-GLUCOSE-6-PHOSPHATE:GLUTAMATE AMINOTRANSFERASE"/>
    <property type="match status" value="1"/>
</dbReference>
<dbReference type="GO" id="GO:0008483">
    <property type="term" value="F:transaminase activity"/>
    <property type="evidence" value="ECO:0007669"/>
    <property type="project" value="UniProtKB-KW"/>
</dbReference>
<evidence type="ECO:0000256" key="1">
    <source>
        <dbReference type="ARBA" id="ARBA00022898"/>
    </source>
</evidence>
<comment type="caution">
    <text evidence="6">The sequence shown here is derived from an EMBL/GenBank/DDBJ whole genome shotgun (WGS) entry which is preliminary data.</text>
</comment>
<dbReference type="InterPro" id="IPR015424">
    <property type="entry name" value="PyrdxlP-dep_Trfase"/>
</dbReference>
<dbReference type="Pfam" id="PF01041">
    <property type="entry name" value="DegT_DnrJ_EryC1"/>
    <property type="match status" value="1"/>
</dbReference>
<evidence type="ECO:0000313" key="6">
    <source>
        <dbReference type="EMBL" id="MCW6508539.1"/>
    </source>
</evidence>
<organism evidence="6 7">
    <name type="scientific">Lichenifustis flavocetrariae</name>
    <dbReference type="NCBI Taxonomy" id="2949735"/>
    <lineage>
        <taxon>Bacteria</taxon>
        <taxon>Pseudomonadati</taxon>
        <taxon>Pseudomonadota</taxon>
        <taxon>Alphaproteobacteria</taxon>
        <taxon>Hyphomicrobiales</taxon>
        <taxon>Lichenihabitantaceae</taxon>
        <taxon>Lichenifustis</taxon>
    </lineage>
</organism>
<dbReference type="CDD" id="cd00616">
    <property type="entry name" value="AHBA_syn"/>
    <property type="match status" value="1"/>
</dbReference>
<dbReference type="InterPro" id="IPR015421">
    <property type="entry name" value="PyrdxlP-dep_Trfase_major"/>
</dbReference>
<gene>
    <name evidence="6" type="ORF">M8523_10970</name>
</gene>
<protein>
    <submittedName>
        <fullName evidence="6">DegT/DnrJ/EryC1/StrS family aminotransferase</fullName>
    </submittedName>
</protein>
<comment type="similarity">
    <text evidence="2 5">Belongs to the DegT/DnrJ/EryC1 family.</text>
</comment>
<dbReference type="Proteomes" id="UP001165667">
    <property type="component" value="Unassembled WGS sequence"/>
</dbReference>
<keyword evidence="7" id="KW-1185">Reference proteome</keyword>
<dbReference type="InterPro" id="IPR000653">
    <property type="entry name" value="DegT/StrS_aminotransferase"/>
</dbReference>
<dbReference type="Gene3D" id="3.90.1150.10">
    <property type="entry name" value="Aspartate Aminotransferase, domain 1"/>
    <property type="match status" value="1"/>
</dbReference>
<dbReference type="GO" id="GO:0030170">
    <property type="term" value="F:pyridoxal phosphate binding"/>
    <property type="evidence" value="ECO:0007669"/>
    <property type="project" value="TreeGrafter"/>
</dbReference>
<keyword evidence="6" id="KW-0808">Transferase</keyword>
<dbReference type="RefSeq" id="WP_282584910.1">
    <property type="nucleotide sequence ID" value="NZ_JAMOIM010000006.1"/>
</dbReference>
<proteinExistence type="inferred from homology"/>
<dbReference type="GO" id="GO:0000271">
    <property type="term" value="P:polysaccharide biosynthetic process"/>
    <property type="evidence" value="ECO:0007669"/>
    <property type="project" value="TreeGrafter"/>
</dbReference>
<dbReference type="SUPFAM" id="SSF53383">
    <property type="entry name" value="PLP-dependent transferases"/>
    <property type="match status" value="1"/>
</dbReference>
<evidence type="ECO:0000313" key="7">
    <source>
        <dbReference type="Proteomes" id="UP001165667"/>
    </source>
</evidence>
<keyword evidence="6" id="KW-0032">Aminotransferase</keyword>
<evidence type="ECO:0000256" key="2">
    <source>
        <dbReference type="ARBA" id="ARBA00037999"/>
    </source>
</evidence>
<sequence>MTATSFVPFADLSIQWREIRERALPDLERLFEASAFCLGPWVTEFETRIASLLGARHAVAVSSGSAALHLAVLAAGIGPGDRVLVPAHSFIGTLWGVIYAGATPVFCDVEPDTGTIDIADAERRIGAGAKAIIPVHLYGQPADMAAVRRFAQRRGLIVIEDVAQAIGASYEGKALGTHGAFGCFSFYPGKNLGGAGEGGLVITDDDGAAASLKMLREHGQAERYVHAHVGFNYRMDGIQGLILNHKLDHLARWTDERRAIAARYDSAFRELPLRLPRARHGDHVFHLYVVRTERRDALRTALDAAGIQTGLHYPVPLHRQPCLKQWATGQDAFPVAEDFAGMGLSLPIFAGMSSGQQDRVITAVRHFFGSQDPLR</sequence>
<feature type="modified residue" description="N6-(pyridoxal phosphate)lysine" evidence="4">
    <location>
        <position position="190"/>
    </location>
</feature>
<dbReference type="EMBL" id="JAMOIM010000006">
    <property type="protein sequence ID" value="MCW6508539.1"/>
    <property type="molecule type" value="Genomic_DNA"/>
</dbReference>
<evidence type="ECO:0000256" key="4">
    <source>
        <dbReference type="PIRSR" id="PIRSR000390-2"/>
    </source>
</evidence>
<dbReference type="PANTHER" id="PTHR30244">
    <property type="entry name" value="TRANSAMINASE"/>
    <property type="match status" value="1"/>
</dbReference>
<keyword evidence="1 4" id="KW-0663">Pyridoxal phosphate</keyword>
<evidence type="ECO:0000256" key="3">
    <source>
        <dbReference type="PIRSR" id="PIRSR000390-1"/>
    </source>
</evidence>
<reference evidence="6" key="1">
    <citation type="submission" date="2022-05" db="EMBL/GenBank/DDBJ databases">
        <authorList>
            <person name="Pankratov T."/>
        </authorList>
    </citation>
    <scope>NUCLEOTIDE SEQUENCE</scope>
    <source>
        <strain evidence="6">BP6-180914</strain>
    </source>
</reference>
<name>A0AA42CIM2_9HYPH</name>
<evidence type="ECO:0000256" key="5">
    <source>
        <dbReference type="RuleBase" id="RU004508"/>
    </source>
</evidence>
<feature type="active site" description="Proton acceptor" evidence="3">
    <location>
        <position position="190"/>
    </location>
</feature>